<comment type="caution">
    <text evidence="1">The sequence shown here is derived from an EMBL/GenBank/DDBJ whole genome shotgun (WGS) entry which is preliminary data.</text>
</comment>
<evidence type="ECO:0000313" key="1">
    <source>
        <dbReference type="EMBL" id="MDQ0423642.1"/>
    </source>
</evidence>
<dbReference type="EMBL" id="JAUSVM010000001">
    <property type="protein sequence ID" value="MDQ0423642.1"/>
    <property type="molecule type" value="Genomic_DNA"/>
</dbReference>
<sequence length="123" mass="13465">MTTLRDRVRKALASQAEIEADEERADAVSVPGCCPVDALPHRARASVSGVLRSVTLRPREGVPALEAELYDGSGTLDLVWLGRRSIAGIEPGRRLKVDGMVCLVDGRRTIFNPRYELRARPGE</sequence>
<keyword evidence="2" id="KW-1185">Reference proteome</keyword>
<evidence type="ECO:0008006" key="3">
    <source>
        <dbReference type="Google" id="ProtNLM"/>
    </source>
</evidence>
<gene>
    <name evidence="1" type="ORF">JO380_000023</name>
</gene>
<accession>A0ABU0GE68</accession>
<dbReference type="InterPro" id="IPR012340">
    <property type="entry name" value="NA-bd_OB-fold"/>
</dbReference>
<dbReference type="InterPro" id="IPR016499">
    <property type="entry name" value="NucleicA-bd_Rv2694c_prd"/>
</dbReference>
<evidence type="ECO:0000313" key="2">
    <source>
        <dbReference type="Proteomes" id="UP001240250"/>
    </source>
</evidence>
<dbReference type="Gene3D" id="2.40.50.140">
    <property type="entry name" value="Nucleic acid-binding proteins"/>
    <property type="match status" value="1"/>
</dbReference>
<dbReference type="RefSeq" id="WP_046528265.1">
    <property type="nucleotide sequence ID" value="NZ_CP084585.1"/>
</dbReference>
<dbReference type="Proteomes" id="UP001240250">
    <property type="component" value="Unassembled WGS sequence"/>
</dbReference>
<dbReference type="CDD" id="cd04488">
    <property type="entry name" value="RecG_wedge_OBF"/>
    <property type="match status" value="1"/>
</dbReference>
<organism evidence="1 2">
    <name type="scientific">Cellulomonas iranensis</name>
    <dbReference type="NCBI Taxonomy" id="76862"/>
    <lineage>
        <taxon>Bacteria</taxon>
        <taxon>Bacillati</taxon>
        <taxon>Actinomycetota</taxon>
        <taxon>Actinomycetes</taxon>
        <taxon>Micrococcales</taxon>
        <taxon>Cellulomonadaceae</taxon>
        <taxon>Cellulomonas</taxon>
    </lineage>
</organism>
<name>A0ABU0GE68_9CELL</name>
<protein>
    <recommendedName>
        <fullName evidence="3">DNA-binding protein</fullName>
    </recommendedName>
</protein>
<dbReference type="PIRSF" id="PIRSF006910">
    <property type="entry name" value="NA_bind_Rv2694c_prd"/>
    <property type="match status" value="1"/>
</dbReference>
<proteinExistence type="predicted"/>
<reference evidence="1 2" key="1">
    <citation type="submission" date="2023-07" db="EMBL/GenBank/DDBJ databases">
        <title>Sequencing the genomes of 1000 actinobacteria strains.</title>
        <authorList>
            <person name="Klenk H.-P."/>
        </authorList>
    </citation>
    <scope>NUCLEOTIDE SEQUENCE [LARGE SCALE GENOMIC DNA]</scope>
    <source>
        <strain evidence="1 2">DSM 14785</strain>
    </source>
</reference>